<feature type="region of interest" description="Disordered" evidence="1">
    <location>
        <begin position="1"/>
        <end position="35"/>
    </location>
</feature>
<feature type="region of interest" description="Disordered" evidence="1">
    <location>
        <begin position="58"/>
        <end position="147"/>
    </location>
</feature>
<feature type="compositionally biased region" description="Polar residues" evidence="1">
    <location>
        <begin position="110"/>
        <end position="125"/>
    </location>
</feature>
<sequence>MADLQLPEKGAQRGELEGVGAGSQERPFKPAPLAQTTHSLVFIKENIKVLRRMIKEHYQQAKTKGTPKKLAYDESEEGDSASRGTKGMSEQLSLGSSSTSGAHDRVRSSVKGQRSLSHGKTTSQPRSEEDSKYSCEDLSTPYKRPKPTPFTTRITRFKYYRRAKILRNIKVHEWNKDPEDHLSIFSAAAELEEWLMPVWCKMFCQTLGGASRNWFDDLDLKSVDNFEELSQKFLEEFLEQKRYAKDPMEIHGIKRRQNEGLQAFMDRFKFESSHIKGVPLVLRISAFMYGYGHPERAKKFNDKIPNTVDEMFERVRAFIRGEIAAVSAEATRPHSGTKGHNTNDCYQLKKQIEEVVASRKLVHLVKDIRRGTKVMEVKEEEM</sequence>
<dbReference type="InterPro" id="IPR005162">
    <property type="entry name" value="Retrotrans_gag_dom"/>
</dbReference>
<dbReference type="PANTHER" id="PTHR33223">
    <property type="entry name" value="CCHC-TYPE DOMAIN-CONTAINING PROTEIN"/>
    <property type="match status" value="1"/>
</dbReference>
<feature type="compositionally biased region" description="Low complexity" evidence="1">
    <location>
        <begin position="92"/>
        <end position="101"/>
    </location>
</feature>
<protein>
    <submittedName>
        <fullName evidence="3">Reverse transcriptase domain-containing protein</fullName>
    </submittedName>
</protein>
<gene>
    <name evidence="3" type="ORF">Tco_0654116</name>
</gene>
<evidence type="ECO:0000313" key="4">
    <source>
        <dbReference type="Proteomes" id="UP001151760"/>
    </source>
</evidence>
<dbReference type="PANTHER" id="PTHR33223:SF11">
    <property type="entry name" value="ELEMENT PROTEIN, PUTATIVE-RELATED"/>
    <property type="match status" value="1"/>
</dbReference>
<evidence type="ECO:0000313" key="3">
    <source>
        <dbReference type="EMBL" id="GJS59332.1"/>
    </source>
</evidence>
<evidence type="ECO:0000256" key="1">
    <source>
        <dbReference type="SAM" id="MobiDB-lite"/>
    </source>
</evidence>
<comment type="caution">
    <text evidence="3">The sequence shown here is derived from an EMBL/GenBank/DDBJ whole genome shotgun (WGS) entry which is preliminary data.</text>
</comment>
<keyword evidence="3" id="KW-0695">RNA-directed DNA polymerase</keyword>
<keyword evidence="3" id="KW-0808">Transferase</keyword>
<feature type="domain" description="Retrotransposon gag" evidence="2">
    <location>
        <begin position="202"/>
        <end position="270"/>
    </location>
</feature>
<evidence type="ECO:0000259" key="2">
    <source>
        <dbReference type="Pfam" id="PF03732"/>
    </source>
</evidence>
<dbReference type="Proteomes" id="UP001151760">
    <property type="component" value="Unassembled WGS sequence"/>
</dbReference>
<dbReference type="GO" id="GO:0003964">
    <property type="term" value="F:RNA-directed DNA polymerase activity"/>
    <property type="evidence" value="ECO:0007669"/>
    <property type="project" value="UniProtKB-KW"/>
</dbReference>
<keyword evidence="3" id="KW-0548">Nucleotidyltransferase</keyword>
<reference evidence="3" key="1">
    <citation type="journal article" date="2022" name="Int. J. Mol. Sci.">
        <title>Draft Genome of Tanacetum Coccineum: Genomic Comparison of Closely Related Tanacetum-Family Plants.</title>
        <authorList>
            <person name="Yamashiro T."/>
            <person name="Shiraishi A."/>
            <person name="Nakayama K."/>
            <person name="Satake H."/>
        </authorList>
    </citation>
    <scope>NUCLEOTIDE SEQUENCE</scope>
</reference>
<feature type="compositionally biased region" description="Basic and acidic residues" evidence="1">
    <location>
        <begin position="126"/>
        <end position="135"/>
    </location>
</feature>
<name>A0ABQ4X2I7_9ASTR</name>
<accession>A0ABQ4X2I7</accession>
<organism evidence="3 4">
    <name type="scientific">Tanacetum coccineum</name>
    <dbReference type="NCBI Taxonomy" id="301880"/>
    <lineage>
        <taxon>Eukaryota</taxon>
        <taxon>Viridiplantae</taxon>
        <taxon>Streptophyta</taxon>
        <taxon>Embryophyta</taxon>
        <taxon>Tracheophyta</taxon>
        <taxon>Spermatophyta</taxon>
        <taxon>Magnoliopsida</taxon>
        <taxon>eudicotyledons</taxon>
        <taxon>Gunneridae</taxon>
        <taxon>Pentapetalae</taxon>
        <taxon>asterids</taxon>
        <taxon>campanulids</taxon>
        <taxon>Asterales</taxon>
        <taxon>Asteraceae</taxon>
        <taxon>Asteroideae</taxon>
        <taxon>Anthemideae</taxon>
        <taxon>Anthemidinae</taxon>
        <taxon>Tanacetum</taxon>
    </lineage>
</organism>
<keyword evidence="4" id="KW-1185">Reference proteome</keyword>
<dbReference type="EMBL" id="BQNB010009142">
    <property type="protein sequence ID" value="GJS59332.1"/>
    <property type="molecule type" value="Genomic_DNA"/>
</dbReference>
<dbReference type="Pfam" id="PF03732">
    <property type="entry name" value="Retrotrans_gag"/>
    <property type="match status" value="1"/>
</dbReference>
<proteinExistence type="predicted"/>
<reference evidence="3" key="2">
    <citation type="submission" date="2022-01" db="EMBL/GenBank/DDBJ databases">
        <authorList>
            <person name="Yamashiro T."/>
            <person name="Shiraishi A."/>
            <person name="Satake H."/>
            <person name="Nakayama K."/>
        </authorList>
    </citation>
    <scope>NUCLEOTIDE SEQUENCE</scope>
</reference>